<reference evidence="4" key="1">
    <citation type="submission" date="2013-01" db="EMBL/GenBank/DDBJ databases">
        <title>Unveiling the Trypanosoma rangeli genome, the neglected and avirulent trypanosome of mammals.</title>
        <authorList>
            <person name="Stoco P.H."/>
            <person name="Wagner G."/>
            <person name="Gerber A."/>
            <person name="Zaha A."/>
            <person name="Monteiro K.M."/>
            <person name="Thompson C."/>
            <person name="Bartholomeu D.C."/>
            <person name="Bahia D."/>
            <person name="Loreto E."/>
            <person name="Prestes E.B."/>
            <person name="De Moraes M.H."/>
            <person name="Lueckemeyer D.D."/>
            <person name="Lima F.M."/>
            <person name="Vallejo G.A."/>
            <person name="Silveira Filho J.F."/>
            <person name="Tyler K.M."/>
            <person name="Almeida L.G."/>
            <person name="Steindel M."/>
            <person name="Ortiz M.F.D.E."/>
            <person name="Siervo M.A."/>
            <person name="Cunha O.L.D.E."/>
            <person name="Neto R."/>
            <person name="Rodrigues-Luiz G."/>
            <person name="Teixeira S.M."/>
            <person name="Silva R."/>
            <person name="Murta S.M."/>
            <person name="Sincero T.C."/>
            <person name="Mendes T.A."/>
            <person name="Urmenyi T.P."/>
            <person name="Da Rocha W.D."/>
            <person name="Vasconcellos A.T."/>
            <person name="Grisard E.C."/>
        </authorList>
    </citation>
    <scope>NUCLEOTIDE SEQUENCE</scope>
</reference>
<feature type="compositionally biased region" description="Low complexity" evidence="1">
    <location>
        <begin position="247"/>
        <end position="258"/>
    </location>
</feature>
<name>R9TNL8_TRYRA</name>
<evidence type="ECO:0000256" key="1">
    <source>
        <dbReference type="SAM" id="MobiDB-lite"/>
    </source>
</evidence>
<sequence>MAMAMAMVRRRAVCALAVVAVLCGCFSSVCGATNTGVYAVPGMFKEVPVEISCAGSDEKLSWRVLGGSEWAQCAAKLGVHDYAVEGGGVATEVLGFASIGGAQSDNDDAGASESVCLSAESLYVAAGCEAKCAAATTKVSAEKQTAFTMEFPMHVGSGVHKKWEEARSSSSRAPLLLDGAETGLFGTSGVCLLTDPAEKPAAKAESAPQRTASPPAPADEPAASPVDAAASSEATTGSEESAAHGHGATQTPSASAAPPNTPPPAPPAGGAEGSATTTTATTSSSSPVAWKHTKSKADGSDTALLMARTTLSLLLLLMAAVACAAGR</sequence>
<feature type="compositionally biased region" description="Low complexity" evidence="1">
    <location>
        <begin position="219"/>
        <end position="240"/>
    </location>
</feature>
<feature type="transmembrane region" description="Helical" evidence="2">
    <location>
        <begin position="303"/>
        <end position="325"/>
    </location>
</feature>
<evidence type="ECO:0000313" key="4">
    <source>
        <dbReference type="EMBL" id="AGN32981.1"/>
    </source>
</evidence>
<keyword evidence="2" id="KW-0472">Membrane</keyword>
<feature type="signal peptide" evidence="3">
    <location>
        <begin position="1"/>
        <end position="31"/>
    </location>
</feature>
<accession>R9TNL8</accession>
<keyword evidence="2" id="KW-0812">Transmembrane</keyword>
<dbReference type="EMBL" id="KC544919">
    <property type="protein sequence ID" value="AGN32981.1"/>
    <property type="molecule type" value="Genomic_DNA"/>
</dbReference>
<feature type="compositionally biased region" description="Low complexity" evidence="1">
    <location>
        <begin position="273"/>
        <end position="287"/>
    </location>
</feature>
<feature type="region of interest" description="Disordered" evidence="1">
    <location>
        <begin position="198"/>
        <end position="298"/>
    </location>
</feature>
<organism evidence="4">
    <name type="scientific">Trypanosoma rangeli</name>
    <dbReference type="NCBI Taxonomy" id="5698"/>
    <lineage>
        <taxon>Eukaryota</taxon>
        <taxon>Discoba</taxon>
        <taxon>Euglenozoa</taxon>
        <taxon>Kinetoplastea</taxon>
        <taxon>Metakinetoplastina</taxon>
        <taxon>Trypanosomatida</taxon>
        <taxon>Trypanosomatidae</taxon>
        <taxon>Trypanosoma</taxon>
        <taxon>Herpetosoma</taxon>
    </lineage>
</organism>
<proteinExistence type="predicted"/>
<dbReference type="AlphaFoldDB" id="R9TNL8"/>
<protein>
    <submittedName>
        <fullName evidence="4">Mucin-like glycoprotein</fullName>
    </submittedName>
</protein>
<keyword evidence="3" id="KW-0732">Signal</keyword>
<evidence type="ECO:0000256" key="3">
    <source>
        <dbReference type="SAM" id="SignalP"/>
    </source>
</evidence>
<keyword evidence="2" id="KW-1133">Transmembrane helix</keyword>
<evidence type="ECO:0000256" key="2">
    <source>
        <dbReference type="SAM" id="Phobius"/>
    </source>
</evidence>
<feature type="chain" id="PRO_5004489738" evidence="3">
    <location>
        <begin position="32"/>
        <end position="327"/>
    </location>
</feature>